<accession>A0ABU8D577</accession>
<feature type="domain" description="X-Tfes XVIPCD" evidence="2">
    <location>
        <begin position="286"/>
        <end position="340"/>
    </location>
</feature>
<comment type="caution">
    <text evidence="3">The sequence shown here is derived from an EMBL/GenBank/DDBJ whole genome shotgun (WGS) entry which is preliminary data.</text>
</comment>
<dbReference type="RefSeq" id="WP_141233605.1">
    <property type="nucleotide sequence ID" value="NZ_JBANDL010000002.1"/>
</dbReference>
<reference evidence="3 4" key="1">
    <citation type="submission" date="2024-02" db="EMBL/GenBank/DDBJ databases">
        <title>Lysobacter Genome Sequencing and Mining.</title>
        <authorList>
            <person name="Bierman J."/>
            <person name="Walker M.C."/>
        </authorList>
    </citation>
    <scope>NUCLEOTIDE SEQUENCE [LARGE SCALE GENOMIC DNA]</scope>
    <source>
        <strain evidence="3 4">PB6250</strain>
    </source>
</reference>
<evidence type="ECO:0000259" key="2">
    <source>
        <dbReference type="Pfam" id="PF20410"/>
    </source>
</evidence>
<proteinExistence type="predicted"/>
<dbReference type="InterPro" id="IPR029058">
    <property type="entry name" value="AB_hydrolase_fold"/>
</dbReference>
<sequence>MSNPNPFQNRGWLQGVMDRFGMGRQPQSSAPHQAPAALERPSERVAVELMMDGYEADSRKNIDGWKRLGRDELQRHGVEVDRLQDASTGLDISVYAKGDSIAVNFRGTAGASPKDWGTNIKQHLGLDSAQHDQSVAAVKHMKEVYGENLVVLLGHSKGGGQAMLSSTVTGVPAIVANSASVHENTFAKHGVDINAIDKKALPIKTLNIQGEVLANLQSFSPLRTHQDLGVNRTFPDALIERGAVEKGFSRAYEPGMSMDDDLTSQVFANKRSVEAHFATSMKQVLEVDARQTERAASIAEQAHKGGLARVDNLVEGRDGKSLFAVEGDIGNAAHKRVQIAGGLQGMDTQSLLDKVRQFAPGPSMADHAQQPATQLQTQTGPKFGL</sequence>
<dbReference type="InterPro" id="IPR046519">
    <property type="entry name" value="X-Tfes_XVIPCD"/>
</dbReference>
<organism evidence="3 4">
    <name type="scientific">Lysobacter firmicutimachus</name>
    <dbReference type="NCBI Taxonomy" id="1792846"/>
    <lineage>
        <taxon>Bacteria</taxon>
        <taxon>Pseudomonadati</taxon>
        <taxon>Pseudomonadota</taxon>
        <taxon>Gammaproteobacteria</taxon>
        <taxon>Lysobacterales</taxon>
        <taxon>Lysobacteraceae</taxon>
        <taxon>Lysobacter</taxon>
    </lineage>
</organism>
<dbReference type="Pfam" id="PF20410">
    <property type="entry name" value="X-Tfes_XVIPCD"/>
    <property type="match status" value="1"/>
</dbReference>
<dbReference type="EMBL" id="JBANDL010000002">
    <property type="protein sequence ID" value="MEI2455645.1"/>
    <property type="molecule type" value="Genomic_DNA"/>
</dbReference>
<dbReference type="Gene3D" id="3.40.50.1820">
    <property type="entry name" value="alpha/beta hydrolase"/>
    <property type="match status" value="1"/>
</dbReference>
<dbReference type="SUPFAM" id="SSF53474">
    <property type="entry name" value="alpha/beta-Hydrolases"/>
    <property type="match status" value="1"/>
</dbReference>
<name>A0ABU8D577_9GAMM</name>
<evidence type="ECO:0000256" key="1">
    <source>
        <dbReference type="SAM" id="MobiDB-lite"/>
    </source>
</evidence>
<dbReference type="Pfam" id="PF26363">
    <property type="entry name" value="Phospholipase-like"/>
    <property type="match status" value="1"/>
</dbReference>
<protein>
    <submittedName>
        <fullName evidence="3">XVIPCD domain-containing protein</fullName>
    </submittedName>
</protein>
<feature type="region of interest" description="Disordered" evidence="1">
    <location>
        <begin position="361"/>
        <end position="385"/>
    </location>
</feature>
<evidence type="ECO:0000313" key="3">
    <source>
        <dbReference type="EMBL" id="MEI2455645.1"/>
    </source>
</evidence>
<feature type="compositionally biased region" description="Low complexity" evidence="1">
    <location>
        <begin position="368"/>
        <end position="379"/>
    </location>
</feature>
<evidence type="ECO:0000313" key="4">
    <source>
        <dbReference type="Proteomes" id="UP001387215"/>
    </source>
</evidence>
<gene>
    <name evidence="3" type="ORF">V2J18_13245</name>
</gene>
<dbReference type="Proteomes" id="UP001387215">
    <property type="component" value="Unassembled WGS sequence"/>
</dbReference>
<keyword evidence="4" id="KW-1185">Reference proteome</keyword>